<proteinExistence type="predicted"/>
<keyword evidence="2" id="KW-1185">Reference proteome</keyword>
<evidence type="ECO:0000313" key="2">
    <source>
        <dbReference type="Proteomes" id="UP000037035"/>
    </source>
</evidence>
<dbReference type="AlphaFoldDB" id="A0A0L6VSK1"/>
<gene>
    <name evidence="1" type="ORF">VP01_11137g1</name>
</gene>
<feature type="non-terminal residue" evidence="1">
    <location>
        <position position="1"/>
    </location>
</feature>
<dbReference type="Proteomes" id="UP000037035">
    <property type="component" value="Unassembled WGS sequence"/>
</dbReference>
<name>A0A0L6VSK1_9BASI</name>
<dbReference type="STRING" id="27349.A0A0L6VSK1"/>
<evidence type="ECO:0000313" key="1">
    <source>
        <dbReference type="EMBL" id="KNZ63681.1"/>
    </source>
</evidence>
<accession>A0A0L6VSK1</accession>
<dbReference type="OrthoDB" id="3254880at2759"/>
<comment type="caution">
    <text evidence="1">The sequence shown here is derived from an EMBL/GenBank/DDBJ whole genome shotgun (WGS) entry which is preliminary data.</text>
</comment>
<dbReference type="EMBL" id="LAVV01001263">
    <property type="protein sequence ID" value="KNZ63681.1"/>
    <property type="molecule type" value="Genomic_DNA"/>
</dbReference>
<organism evidence="1 2">
    <name type="scientific">Puccinia sorghi</name>
    <dbReference type="NCBI Taxonomy" id="27349"/>
    <lineage>
        <taxon>Eukaryota</taxon>
        <taxon>Fungi</taxon>
        <taxon>Dikarya</taxon>
        <taxon>Basidiomycota</taxon>
        <taxon>Pucciniomycotina</taxon>
        <taxon>Pucciniomycetes</taxon>
        <taxon>Pucciniales</taxon>
        <taxon>Pucciniaceae</taxon>
        <taxon>Puccinia</taxon>
    </lineage>
</organism>
<protein>
    <submittedName>
        <fullName evidence="1">Uncharacterized protein</fullName>
    </submittedName>
</protein>
<dbReference type="VEuPathDB" id="FungiDB:VP01_11137g1"/>
<sequence length="128" mass="14190">AVPKAPDLGTLQEFYQQFSNTEQVKQAAWQTQSPSLINTNEVQLFPKAQAGSIKFGRQLIHLRSNNICYADGLMVRLGLRVWCPNLEEDSASLYNTAHCIAALTCFQDLVAACAYGHMNIEPSQANNM</sequence>
<feature type="non-terminal residue" evidence="1">
    <location>
        <position position="128"/>
    </location>
</feature>
<reference evidence="1 2" key="1">
    <citation type="submission" date="2015-08" db="EMBL/GenBank/DDBJ databases">
        <title>Next Generation Sequencing and Analysis of the Genome of Puccinia sorghi L Schw, the Causal Agent of Maize Common Rust.</title>
        <authorList>
            <person name="Rochi L."/>
            <person name="Burguener G."/>
            <person name="Darino M."/>
            <person name="Turjanski A."/>
            <person name="Kreff E."/>
            <person name="Dieguez M.J."/>
            <person name="Sacco F."/>
        </authorList>
    </citation>
    <scope>NUCLEOTIDE SEQUENCE [LARGE SCALE GENOMIC DNA]</scope>
    <source>
        <strain evidence="1 2">RO10H11247</strain>
    </source>
</reference>